<protein>
    <submittedName>
        <fullName evidence="3">rRNA N-glycosidase</fullName>
    </submittedName>
</protein>
<dbReference type="InterPro" id="IPR036041">
    <property type="entry name" value="Ribosome-inact_prot_sf"/>
</dbReference>
<dbReference type="AlphaFoldDB" id="J3MWB5"/>
<accession>J3MWB5</accession>
<dbReference type="Gene3D" id="3.40.420.10">
    <property type="entry name" value="Ricin (A subunit), domain 1"/>
    <property type="match status" value="1"/>
</dbReference>
<dbReference type="InterPro" id="IPR016138">
    <property type="entry name" value="Ribosome_inactivat_prot_sub1"/>
</dbReference>
<dbReference type="OMA" id="CESARMR"/>
<evidence type="ECO:0000259" key="2">
    <source>
        <dbReference type="Pfam" id="PF20241"/>
    </source>
</evidence>
<evidence type="ECO:0000256" key="1">
    <source>
        <dbReference type="RuleBase" id="RU004915"/>
    </source>
</evidence>
<dbReference type="Proteomes" id="UP000006038">
    <property type="component" value="Chromosome 9"/>
</dbReference>
<dbReference type="EnsemblPlants" id="OB09G12940.1">
    <property type="protein sequence ID" value="OB09G12940.1"/>
    <property type="gene ID" value="OB09G12940"/>
</dbReference>
<dbReference type="GO" id="GO:0090729">
    <property type="term" value="F:toxin activity"/>
    <property type="evidence" value="ECO:0007669"/>
    <property type="project" value="UniProtKB-KW"/>
</dbReference>
<comment type="similarity">
    <text evidence="1">Belongs to the ribosome-inactivating protein family.</text>
</comment>
<reference evidence="3" key="2">
    <citation type="submission" date="2013-04" db="UniProtKB">
        <authorList>
            <consortium name="EnsemblPlants"/>
        </authorList>
    </citation>
    <scope>IDENTIFICATION</scope>
</reference>
<keyword evidence="1" id="KW-0800">Toxin</keyword>
<sequence length="578" mass="64625">MFINKHGTRQDGQVNIFLQYYLIWLSAYVKSPLQTNRAASNLVYNVDAAGGYEAFMTAFRTLLGEHPNRKEVEGHHVLARQRARQPARWIHVKLVAGEETTTLAIRDDNVYLKGFMNKEGEWYELSGPTERSARMLPPEYASSLLGCCDVGYRSILGADVDEKVLDMLTHATVLETSFTIEAVRRLSGYRPHATDYVDPFVRLSLVRLIILVCESARIRKLYDTISSGLGSALTTWQVHYLWNWKRMSRLLLQSSQGNSSDIWPRRDPQLEPLGITSARETLRIVDLLLNCPLPPARVPDTDSLGDGLGRQRVELLAVRADFPRQLDAITVFDGKRGQVIYRRQQAADDHSSVLDYQEKGKRWNEPWEALEKWAYRIAYTKRGNMMLTGPYRSISADGCFAIQVDVAGSGVFFWEWDGYDKTYASQVNSAIPSYHTIDIGLGRAIHVAYAVMSNAVETDVQVELPLAGGTLVSGHVTARIEGFGTMGSVLFSATTAVPISTVDSTVPLARSVVALQYGKRLYIQVKLRADTNEGVKDFEDTVITLGGRSSVEQLRTRHGTVLVNIVPHPKLRATRGCV</sequence>
<dbReference type="Gramene" id="OB09G12940.1">
    <property type="protein sequence ID" value="OB09G12940.1"/>
    <property type="gene ID" value="OB09G12940"/>
</dbReference>
<dbReference type="Pfam" id="PF00161">
    <property type="entry name" value="RIP"/>
    <property type="match status" value="1"/>
</dbReference>
<dbReference type="InterPro" id="IPR001574">
    <property type="entry name" value="Ribosome_inactivat_prot"/>
</dbReference>
<keyword evidence="1" id="KW-0652">Protein synthesis inhibitor</keyword>
<dbReference type="GO" id="GO:0030598">
    <property type="term" value="F:rRNA N-glycosylase activity"/>
    <property type="evidence" value="ECO:0007669"/>
    <property type="project" value="UniProtKB-EC"/>
</dbReference>
<organism evidence="3">
    <name type="scientific">Oryza brachyantha</name>
    <name type="common">malo sina</name>
    <dbReference type="NCBI Taxonomy" id="4533"/>
    <lineage>
        <taxon>Eukaryota</taxon>
        <taxon>Viridiplantae</taxon>
        <taxon>Streptophyta</taxon>
        <taxon>Embryophyta</taxon>
        <taxon>Tracheophyta</taxon>
        <taxon>Spermatophyta</taxon>
        <taxon>Magnoliopsida</taxon>
        <taxon>Liliopsida</taxon>
        <taxon>Poales</taxon>
        <taxon>Poaceae</taxon>
        <taxon>BOP clade</taxon>
        <taxon>Oryzoideae</taxon>
        <taxon>Oryzeae</taxon>
        <taxon>Oryzinae</taxon>
        <taxon>Oryza</taxon>
    </lineage>
</organism>
<dbReference type="GO" id="GO:0017148">
    <property type="term" value="P:negative regulation of translation"/>
    <property type="evidence" value="ECO:0007669"/>
    <property type="project" value="UniProtKB-KW"/>
</dbReference>
<proteinExistence type="inferred from homology"/>
<keyword evidence="1" id="KW-0611">Plant defense</keyword>
<feature type="domain" description="DUF6598" evidence="2">
    <location>
        <begin position="384"/>
        <end position="564"/>
    </location>
</feature>
<keyword evidence="4" id="KW-1185">Reference proteome</keyword>
<evidence type="ECO:0000313" key="3">
    <source>
        <dbReference type="EnsemblPlants" id="OB09G12940.1"/>
    </source>
</evidence>
<dbReference type="GO" id="GO:0006952">
    <property type="term" value="P:defense response"/>
    <property type="evidence" value="ECO:0007669"/>
    <property type="project" value="UniProtKB-KW"/>
</dbReference>
<comment type="catalytic activity">
    <reaction evidence="1">
        <text>Endohydrolysis of the N-glycosidic bond at one specific adenosine on the 28S rRNA.</text>
        <dbReference type="EC" id="3.2.2.22"/>
    </reaction>
</comment>
<dbReference type="HOGENOM" id="CLU_031596_1_0_1"/>
<name>J3MWB5_ORYBR</name>
<evidence type="ECO:0000313" key="4">
    <source>
        <dbReference type="Proteomes" id="UP000006038"/>
    </source>
</evidence>
<dbReference type="eggNOG" id="ENOG502R6WQ">
    <property type="taxonomic scope" value="Eukaryota"/>
</dbReference>
<dbReference type="SUPFAM" id="SSF56371">
    <property type="entry name" value="Ribosome inactivating proteins (RIP)"/>
    <property type="match status" value="1"/>
</dbReference>
<dbReference type="Pfam" id="PF20241">
    <property type="entry name" value="DUF6598"/>
    <property type="match status" value="1"/>
</dbReference>
<dbReference type="STRING" id="4533.J3MWB5"/>
<reference evidence="3" key="1">
    <citation type="journal article" date="2013" name="Nat. Commun.">
        <title>Whole-genome sequencing of Oryza brachyantha reveals mechanisms underlying Oryza genome evolution.</title>
        <authorList>
            <person name="Chen J."/>
            <person name="Huang Q."/>
            <person name="Gao D."/>
            <person name="Wang J."/>
            <person name="Lang Y."/>
            <person name="Liu T."/>
            <person name="Li B."/>
            <person name="Bai Z."/>
            <person name="Luis Goicoechea J."/>
            <person name="Liang C."/>
            <person name="Chen C."/>
            <person name="Zhang W."/>
            <person name="Sun S."/>
            <person name="Liao Y."/>
            <person name="Zhang X."/>
            <person name="Yang L."/>
            <person name="Song C."/>
            <person name="Wang M."/>
            <person name="Shi J."/>
            <person name="Liu G."/>
            <person name="Liu J."/>
            <person name="Zhou H."/>
            <person name="Zhou W."/>
            <person name="Yu Q."/>
            <person name="An N."/>
            <person name="Chen Y."/>
            <person name="Cai Q."/>
            <person name="Wang B."/>
            <person name="Liu B."/>
            <person name="Min J."/>
            <person name="Huang Y."/>
            <person name="Wu H."/>
            <person name="Li Z."/>
            <person name="Zhang Y."/>
            <person name="Yin Y."/>
            <person name="Song W."/>
            <person name="Jiang J."/>
            <person name="Jackson S.A."/>
            <person name="Wing R.A."/>
            <person name="Wang J."/>
            <person name="Chen M."/>
        </authorList>
    </citation>
    <scope>NUCLEOTIDE SEQUENCE [LARGE SCALE GENOMIC DNA]</scope>
    <source>
        <strain evidence="3">cv. IRGC 101232</strain>
    </source>
</reference>
<dbReference type="PANTHER" id="PTHR33453">
    <property type="match status" value="1"/>
</dbReference>
<keyword evidence="1" id="KW-0378">Hydrolase</keyword>
<dbReference type="PANTHER" id="PTHR33453:SF40">
    <property type="entry name" value="RRNA N-GLYCOSYLASE"/>
    <property type="match status" value="1"/>
</dbReference>
<dbReference type="InterPro" id="IPR046533">
    <property type="entry name" value="DUF6598"/>
</dbReference>